<dbReference type="GO" id="GO:0015344">
    <property type="term" value="F:siderophore uptake transmembrane transporter activity"/>
    <property type="evidence" value="ECO:0007669"/>
    <property type="project" value="TreeGrafter"/>
</dbReference>
<evidence type="ECO:0000256" key="3">
    <source>
        <dbReference type="ARBA" id="ARBA00022448"/>
    </source>
</evidence>
<gene>
    <name evidence="15" type="ORF">COH52_10100</name>
</gene>
<evidence type="ECO:0000256" key="5">
    <source>
        <dbReference type="ARBA" id="ARBA00022692"/>
    </source>
</evidence>
<dbReference type="InterPro" id="IPR010105">
    <property type="entry name" value="TonB_sidphr_rcpt"/>
</dbReference>
<sequence>MGQFMSVFRINMTAATVLAALSSSVFAAQTADLETVHIKGQRSYNAIATEKNGDYSSFAATVGTKIPASLREIPQSVSIITNQQVKDRNVDTFDQLARKTPGLRVLSNDDGRSSVYARGYEYSEYNIDGLPAQMQSINGTLPNLFAFDRVEVMRGPSGLFDSSGEMGGIVNLVCKRPAKAFQGHAAAGFGTHKQYKAEADVSGSLNSDGSVRGRVMAQTVGASPRPAEKNNRHETFYAAADWDINPDTVLGAGYLYQQRHLAPYNGLPADANNKLPSLPQHVFVGADWNKFKMHSHDVFADLKHYFGNGGYGKVGMRYSDRDADSNYAFAGSKLGMKTPAGRPGCNTADDKACAVGLGTEIKQKALAFDASYSRPFRLGNTANEFVIGADYNRFRSTNEQGRTTLYARGGLALNEFRSIPQVDLIANARKGVRGYSHTVATENLDEFGIYGKSTFHPADGLSLIGGGRLGHYKIESGEGKTLHKASKTKFTGYAGAVYDLNDNNSLYLSLSQLYTPQTNLDADGKLLKPRQGNQFEVGYKGSYMDDRLNARVSFYRMKDKNAAAPLNPNNKKTRYAALGKRVMEGVETEISGAVTPKWQIHAGYSYLHSQIKTASNSRDDGIFLLMPKHSANLWTTYQVTPELTIGGGVNAMSGITSSAGMHAGGYATFDAMAAYRFTPKLKLQINADNIFNRHYYARVGGANTFNIPGSERSLTANLRYSF</sequence>
<comment type="caution">
    <text evidence="15">The sequence shown here is derived from an EMBL/GenBank/DDBJ whole genome shotgun (WGS) entry which is preliminary data.</text>
</comment>
<evidence type="ECO:0000256" key="9">
    <source>
        <dbReference type="ARBA" id="ARBA00023237"/>
    </source>
</evidence>
<keyword evidence="9 10" id="KW-0998">Cell outer membrane</keyword>
<evidence type="ECO:0000256" key="8">
    <source>
        <dbReference type="ARBA" id="ARBA00023170"/>
    </source>
</evidence>
<feature type="chain" id="PRO_5019587328" evidence="12">
    <location>
        <begin position="28"/>
        <end position="722"/>
    </location>
</feature>
<dbReference type="CDD" id="cd01347">
    <property type="entry name" value="ligand_gated_channel"/>
    <property type="match status" value="1"/>
</dbReference>
<dbReference type="Pfam" id="PF07715">
    <property type="entry name" value="Plug"/>
    <property type="match status" value="1"/>
</dbReference>
<dbReference type="Proteomes" id="UP000283666">
    <property type="component" value="Unassembled WGS sequence"/>
</dbReference>
<dbReference type="EMBL" id="NWZY01000031">
    <property type="protein sequence ID" value="RQK77069.1"/>
    <property type="molecule type" value="Genomic_DNA"/>
</dbReference>
<dbReference type="InterPro" id="IPR037066">
    <property type="entry name" value="Plug_dom_sf"/>
</dbReference>
<evidence type="ECO:0000313" key="16">
    <source>
        <dbReference type="Proteomes" id="UP000283666"/>
    </source>
</evidence>
<feature type="domain" description="TonB-dependent receptor plug" evidence="14">
    <location>
        <begin position="70"/>
        <end position="169"/>
    </location>
</feature>
<evidence type="ECO:0000313" key="15">
    <source>
        <dbReference type="EMBL" id="RQK77069.1"/>
    </source>
</evidence>
<dbReference type="PROSITE" id="PS52016">
    <property type="entry name" value="TONB_DEPENDENT_REC_3"/>
    <property type="match status" value="1"/>
</dbReference>
<evidence type="ECO:0000259" key="13">
    <source>
        <dbReference type="Pfam" id="PF00593"/>
    </source>
</evidence>
<evidence type="ECO:0000256" key="1">
    <source>
        <dbReference type="ARBA" id="ARBA00004571"/>
    </source>
</evidence>
<organism evidence="15 16">
    <name type="scientific">Neisseria meningitidis</name>
    <dbReference type="NCBI Taxonomy" id="487"/>
    <lineage>
        <taxon>Bacteria</taxon>
        <taxon>Pseudomonadati</taxon>
        <taxon>Pseudomonadota</taxon>
        <taxon>Betaproteobacteria</taxon>
        <taxon>Neisseriales</taxon>
        <taxon>Neisseriaceae</taxon>
        <taxon>Neisseria</taxon>
    </lineage>
</organism>
<evidence type="ECO:0000256" key="4">
    <source>
        <dbReference type="ARBA" id="ARBA00022452"/>
    </source>
</evidence>
<dbReference type="GO" id="GO:0009279">
    <property type="term" value="C:cell outer membrane"/>
    <property type="evidence" value="ECO:0007669"/>
    <property type="project" value="UniProtKB-SubCell"/>
</dbReference>
<keyword evidence="5 10" id="KW-0812">Transmembrane</keyword>
<dbReference type="NCBIfam" id="TIGR01783">
    <property type="entry name" value="TonB-siderophor"/>
    <property type="match status" value="1"/>
</dbReference>
<dbReference type="Gene3D" id="2.170.130.10">
    <property type="entry name" value="TonB-dependent receptor, plug domain"/>
    <property type="match status" value="1"/>
</dbReference>
<evidence type="ECO:0000256" key="11">
    <source>
        <dbReference type="RuleBase" id="RU003357"/>
    </source>
</evidence>
<evidence type="ECO:0000256" key="6">
    <source>
        <dbReference type="ARBA" id="ARBA00023077"/>
    </source>
</evidence>
<comment type="similarity">
    <text evidence="2 10 11">Belongs to the TonB-dependent receptor family.</text>
</comment>
<dbReference type="InterPro" id="IPR012910">
    <property type="entry name" value="Plug_dom"/>
</dbReference>
<name>A0A425B0Y4_NEIME</name>
<keyword evidence="8 15" id="KW-0675">Receptor</keyword>
<dbReference type="InterPro" id="IPR039426">
    <property type="entry name" value="TonB-dep_rcpt-like"/>
</dbReference>
<dbReference type="PANTHER" id="PTHR32552:SF74">
    <property type="entry name" value="HYDROXAMATE SIDEROPHORE RECEPTOR FHUE"/>
    <property type="match status" value="1"/>
</dbReference>
<dbReference type="Pfam" id="PF00593">
    <property type="entry name" value="TonB_dep_Rec_b-barrel"/>
    <property type="match status" value="1"/>
</dbReference>
<keyword evidence="12" id="KW-0732">Signal</keyword>
<proteinExistence type="inferred from homology"/>
<evidence type="ECO:0000256" key="7">
    <source>
        <dbReference type="ARBA" id="ARBA00023136"/>
    </source>
</evidence>
<keyword evidence="3 10" id="KW-0813">Transport</keyword>
<dbReference type="Gene3D" id="2.40.170.20">
    <property type="entry name" value="TonB-dependent receptor, beta-barrel domain"/>
    <property type="match status" value="1"/>
</dbReference>
<dbReference type="InterPro" id="IPR036942">
    <property type="entry name" value="Beta-barrel_TonB_sf"/>
</dbReference>
<evidence type="ECO:0000256" key="12">
    <source>
        <dbReference type="SAM" id="SignalP"/>
    </source>
</evidence>
<dbReference type="GO" id="GO:0015891">
    <property type="term" value="P:siderophore transport"/>
    <property type="evidence" value="ECO:0007669"/>
    <property type="project" value="InterPro"/>
</dbReference>
<dbReference type="AlphaFoldDB" id="A0A425B0Y4"/>
<accession>A0A425B0Y4</accession>
<keyword evidence="6 11" id="KW-0798">TonB box</keyword>
<dbReference type="GO" id="GO:0038023">
    <property type="term" value="F:signaling receptor activity"/>
    <property type="evidence" value="ECO:0007669"/>
    <property type="project" value="InterPro"/>
</dbReference>
<evidence type="ECO:0000256" key="2">
    <source>
        <dbReference type="ARBA" id="ARBA00009810"/>
    </source>
</evidence>
<keyword evidence="7 10" id="KW-0472">Membrane</keyword>
<feature type="signal peptide" evidence="12">
    <location>
        <begin position="1"/>
        <end position="27"/>
    </location>
</feature>
<dbReference type="PANTHER" id="PTHR32552">
    <property type="entry name" value="FERRICHROME IRON RECEPTOR-RELATED"/>
    <property type="match status" value="1"/>
</dbReference>
<evidence type="ECO:0000259" key="14">
    <source>
        <dbReference type="Pfam" id="PF07715"/>
    </source>
</evidence>
<reference evidence="15 16" key="1">
    <citation type="submission" date="2017-09" db="EMBL/GenBank/DDBJ databases">
        <title>Phenotypic and genotypic characterization of Colombian isolates of Neisseria meningitidis recovered from invasive disease.</title>
        <authorList>
            <person name="Duarte C."/>
            <person name="Gabastou J.M."/>
            <person name="Moreno J."/>
        </authorList>
    </citation>
    <scope>NUCLEOTIDE SEQUENCE [LARGE SCALE GENOMIC DNA]</scope>
    <source>
        <strain evidence="15 16">INS-Nm1012</strain>
    </source>
</reference>
<feature type="domain" description="TonB-dependent receptor-like beta-barrel" evidence="13">
    <location>
        <begin position="242"/>
        <end position="690"/>
    </location>
</feature>
<dbReference type="InterPro" id="IPR000531">
    <property type="entry name" value="Beta-barrel_TonB"/>
</dbReference>
<dbReference type="SUPFAM" id="SSF56935">
    <property type="entry name" value="Porins"/>
    <property type="match status" value="1"/>
</dbReference>
<comment type="subcellular location">
    <subcellularLocation>
        <location evidence="1 10">Cell outer membrane</location>
        <topology evidence="1 10">Multi-pass membrane protein</topology>
    </subcellularLocation>
</comment>
<keyword evidence="4 10" id="KW-1134">Transmembrane beta strand</keyword>
<protein>
    <submittedName>
        <fullName evidence="15">TonB-dependent siderophore receptor</fullName>
    </submittedName>
</protein>
<evidence type="ECO:0000256" key="10">
    <source>
        <dbReference type="PROSITE-ProRule" id="PRU01360"/>
    </source>
</evidence>